<evidence type="ECO:0000256" key="1">
    <source>
        <dbReference type="ARBA" id="ARBA00004141"/>
    </source>
</evidence>
<feature type="transmembrane region" description="Helical" evidence="10">
    <location>
        <begin position="34"/>
        <end position="59"/>
    </location>
</feature>
<dbReference type="OrthoDB" id="10034726at2759"/>
<dbReference type="PANTHER" id="PTHR24240">
    <property type="entry name" value="OPSIN"/>
    <property type="match status" value="1"/>
</dbReference>
<dbReference type="GO" id="GO:0004930">
    <property type="term" value="F:G protein-coupled receptor activity"/>
    <property type="evidence" value="ECO:0007669"/>
    <property type="project" value="UniProtKB-KW"/>
</dbReference>
<evidence type="ECO:0000256" key="8">
    <source>
        <dbReference type="ARBA" id="ARBA00023305"/>
    </source>
</evidence>
<keyword evidence="8" id="KW-0716">Sensory transduction</keyword>
<evidence type="ECO:0000256" key="6">
    <source>
        <dbReference type="ARBA" id="ARBA00023170"/>
    </source>
</evidence>
<dbReference type="GO" id="GO:0007601">
    <property type="term" value="P:visual perception"/>
    <property type="evidence" value="ECO:0007669"/>
    <property type="project" value="UniProtKB-KW"/>
</dbReference>
<gene>
    <name evidence="12" type="ORF">BV898_06837</name>
</gene>
<feature type="compositionally biased region" description="Basic and acidic residues" evidence="9">
    <location>
        <begin position="465"/>
        <end position="494"/>
    </location>
</feature>
<dbReference type="SUPFAM" id="SSF81321">
    <property type="entry name" value="Family A G protein-coupled receptor-like"/>
    <property type="match status" value="1"/>
</dbReference>
<keyword evidence="2 10" id="KW-0812">Transmembrane</keyword>
<dbReference type="PRINTS" id="PR00237">
    <property type="entry name" value="GPCRRHODOPSN"/>
</dbReference>
<keyword evidence="5 10" id="KW-0472">Membrane</keyword>
<dbReference type="PROSITE" id="PS50262">
    <property type="entry name" value="G_PROTEIN_RECEP_F1_2"/>
    <property type="match status" value="1"/>
</dbReference>
<feature type="compositionally biased region" description="Basic and acidic residues" evidence="9">
    <location>
        <begin position="503"/>
        <end position="519"/>
    </location>
</feature>
<feature type="transmembrane region" description="Helical" evidence="10">
    <location>
        <begin position="108"/>
        <end position="127"/>
    </location>
</feature>
<dbReference type="GO" id="GO:0016020">
    <property type="term" value="C:membrane"/>
    <property type="evidence" value="ECO:0007669"/>
    <property type="project" value="UniProtKB-SubCell"/>
</dbReference>
<protein>
    <submittedName>
        <fullName evidence="12">Melanopsin</fullName>
    </submittedName>
</protein>
<evidence type="ECO:0000256" key="5">
    <source>
        <dbReference type="ARBA" id="ARBA00023136"/>
    </source>
</evidence>
<comment type="subcellular location">
    <subcellularLocation>
        <location evidence="1">Membrane</location>
        <topology evidence="1">Multi-pass membrane protein</topology>
    </subcellularLocation>
</comment>
<evidence type="ECO:0000256" key="4">
    <source>
        <dbReference type="ARBA" id="ARBA00023040"/>
    </source>
</evidence>
<keyword evidence="7" id="KW-0807">Transducer</keyword>
<evidence type="ECO:0000313" key="12">
    <source>
        <dbReference type="EMBL" id="OQV19200.1"/>
    </source>
</evidence>
<sequence length="553" mass="61327">MNSLTEPSNGTLAVIPAIPATAENMFYLQPPVSYILAAIFGFLIIFSVSGNLLVLLILVRFRRMRTRTNLLLANMSAIDLLTGLLSMPFSMITAWHGKWMLGDTACQINGFLNAMFIAASIHTLMYISIHKYFSIRNVFKTTITIKHIIGMMAAAWIWGLLFAAGLVAGWTNIEYKFGTTQCGPKVPDRNNIRESSHSIFTSVTNFVIPLVVIAFCYSAIFHTFGRHITTLGDDGPTSNVVSAQQRAFFQQKKIAVTLIIVLVGFLICVLPYILYSSAIAFAKDKLIIPRIMNPIAYIFLYLASCINPVIYALRSEAFLAAYRNFLCCSKTHHLLKRSSRRDIDPTSEFPEKSGWRRLSGAIHDAFHLAISRETLTSGARSRRGSLFSVNPVGGTVRRSGSLGGIIQVHDMRTTTTSRKSVPSTAADCRSLQVFPSPLSSRVARGGPTPAPVIYRQYRTPILEERSSQLAKWDKNPDTDSGRAESDGEYHDSENRSAGSVEDALPHDDGPVHHPTDEAHISSFILENERLLGDIEEERGYRLPLPLDLLQTIV</sequence>
<feature type="transmembrane region" description="Helical" evidence="10">
    <location>
        <begin position="148"/>
        <end position="170"/>
    </location>
</feature>
<proteinExistence type="predicted"/>
<evidence type="ECO:0000256" key="9">
    <source>
        <dbReference type="SAM" id="MobiDB-lite"/>
    </source>
</evidence>
<feature type="region of interest" description="Disordered" evidence="9">
    <location>
        <begin position="465"/>
        <end position="519"/>
    </location>
</feature>
<dbReference type="Proteomes" id="UP000192578">
    <property type="component" value="Unassembled WGS sequence"/>
</dbReference>
<name>A0A1W0WVJ2_HYPEX</name>
<feature type="transmembrane region" description="Helical" evidence="10">
    <location>
        <begin position="71"/>
        <end position="96"/>
    </location>
</feature>
<evidence type="ECO:0000256" key="10">
    <source>
        <dbReference type="SAM" id="Phobius"/>
    </source>
</evidence>
<evidence type="ECO:0000256" key="7">
    <source>
        <dbReference type="ARBA" id="ARBA00023224"/>
    </source>
</evidence>
<dbReference type="InterPro" id="IPR050125">
    <property type="entry name" value="GPCR_opsins"/>
</dbReference>
<keyword evidence="3 10" id="KW-1133">Transmembrane helix</keyword>
<dbReference type="InterPro" id="IPR000276">
    <property type="entry name" value="GPCR_Rhodpsn"/>
</dbReference>
<evidence type="ECO:0000256" key="2">
    <source>
        <dbReference type="ARBA" id="ARBA00022692"/>
    </source>
</evidence>
<evidence type="ECO:0000259" key="11">
    <source>
        <dbReference type="PROSITE" id="PS50262"/>
    </source>
</evidence>
<dbReference type="AlphaFoldDB" id="A0A1W0WVJ2"/>
<dbReference type="InterPro" id="IPR017452">
    <property type="entry name" value="GPCR_Rhodpsn_7TM"/>
</dbReference>
<dbReference type="Gene3D" id="1.20.1070.10">
    <property type="entry name" value="Rhodopsin 7-helix transmembrane proteins"/>
    <property type="match status" value="1"/>
</dbReference>
<feature type="transmembrane region" description="Helical" evidence="10">
    <location>
        <begin position="254"/>
        <end position="275"/>
    </location>
</feature>
<accession>A0A1W0WVJ2</accession>
<feature type="domain" description="G-protein coupled receptors family 1 profile" evidence="11">
    <location>
        <begin position="50"/>
        <end position="311"/>
    </location>
</feature>
<evidence type="ECO:0000256" key="3">
    <source>
        <dbReference type="ARBA" id="ARBA00022989"/>
    </source>
</evidence>
<keyword evidence="13" id="KW-1185">Reference proteome</keyword>
<keyword evidence="4" id="KW-0297">G-protein coupled receptor</keyword>
<reference evidence="13" key="1">
    <citation type="submission" date="2017-01" db="EMBL/GenBank/DDBJ databases">
        <title>Comparative genomics of anhydrobiosis in the tardigrade Hypsibius dujardini.</title>
        <authorList>
            <person name="Yoshida Y."/>
            <person name="Koutsovoulos G."/>
            <person name="Laetsch D."/>
            <person name="Stevens L."/>
            <person name="Kumar S."/>
            <person name="Horikawa D."/>
            <person name="Ishino K."/>
            <person name="Komine S."/>
            <person name="Tomita M."/>
            <person name="Blaxter M."/>
            <person name="Arakawa K."/>
        </authorList>
    </citation>
    <scope>NUCLEOTIDE SEQUENCE [LARGE SCALE GENOMIC DNA]</scope>
    <source>
        <strain evidence="13">Z151</strain>
    </source>
</reference>
<dbReference type="Pfam" id="PF00001">
    <property type="entry name" value="7tm_1"/>
    <property type="match status" value="1"/>
</dbReference>
<feature type="transmembrane region" description="Helical" evidence="10">
    <location>
        <begin position="199"/>
        <end position="220"/>
    </location>
</feature>
<organism evidence="12 13">
    <name type="scientific">Hypsibius exemplaris</name>
    <name type="common">Freshwater tardigrade</name>
    <dbReference type="NCBI Taxonomy" id="2072580"/>
    <lineage>
        <taxon>Eukaryota</taxon>
        <taxon>Metazoa</taxon>
        <taxon>Ecdysozoa</taxon>
        <taxon>Tardigrada</taxon>
        <taxon>Eutardigrada</taxon>
        <taxon>Parachela</taxon>
        <taxon>Hypsibioidea</taxon>
        <taxon>Hypsibiidae</taxon>
        <taxon>Hypsibius</taxon>
    </lineage>
</organism>
<keyword evidence="6" id="KW-0675">Receptor</keyword>
<dbReference type="EMBL" id="MTYJ01000042">
    <property type="protein sequence ID" value="OQV19200.1"/>
    <property type="molecule type" value="Genomic_DNA"/>
</dbReference>
<feature type="transmembrane region" description="Helical" evidence="10">
    <location>
        <begin position="295"/>
        <end position="313"/>
    </location>
</feature>
<evidence type="ECO:0000313" key="13">
    <source>
        <dbReference type="Proteomes" id="UP000192578"/>
    </source>
</evidence>
<dbReference type="CDD" id="cd00637">
    <property type="entry name" value="7tm_classA_rhodopsin-like"/>
    <property type="match status" value="1"/>
</dbReference>
<keyword evidence="8" id="KW-0844">Vision</keyword>
<comment type="caution">
    <text evidence="12">The sequence shown here is derived from an EMBL/GenBank/DDBJ whole genome shotgun (WGS) entry which is preliminary data.</text>
</comment>